<keyword evidence="3" id="KW-1185">Reference proteome</keyword>
<name>A0A2P5FYK9_TREOI</name>
<gene>
    <name evidence="2" type="ORF">TorRG33x02_009440</name>
</gene>
<dbReference type="InParanoid" id="A0A2P5FYK9"/>
<dbReference type="Proteomes" id="UP000237000">
    <property type="component" value="Unassembled WGS sequence"/>
</dbReference>
<organism evidence="2 3">
    <name type="scientific">Trema orientale</name>
    <name type="common">Charcoal tree</name>
    <name type="synonym">Celtis orientalis</name>
    <dbReference type="NCBI Taxonomy" id="63057"/>
    <lineage>
        <taxon>Eukaryota</taxon>
        <taxon>Viridiplantae</taxon>
        <taxon>Streptophyta</taxon>
        <taxon>Embryophyta</taxon>
        <taxon>Tracheophyta</taxon>
        <taxon>Spermatophyta</taxon>
        <taxon>Magnoliopsida</taxon>
        <taxon>eudicotyledons</taxon>
        <taxon>Gunneridae</taxon>
        <taxon>Pentapetalae</taxon>
        <taxon>rosids</taxon>
        <taxon>fabids</taxon>
        <taxon>Rosales</taxon>
        <taxon>Cannabaceae</taxon>
        <taxon>Trema</taxon>
    </lineage>
</organism>
<protein>
    <recommendedName>
        <fullName evidence="4">Transmembrane protein</fullName>
    </recommendedName>
</protein>
<evidence type="ECO:0000313" key="3">
    <source>
        <dbReference type="Proteomes" id="UP000237000"/>
    </source>
</evidence>
<proteinExistence type="predicted"/>
<evidence type="ECO:0000256" key="1">
    <source>
        <dbReference type="SAM" id="Phobius"/>
    </source>
</evidence>
<accession>A0A2P5FYK9</accession>
<reference evidence="3" key="1">
    <citation type="submission" date="2016-06" db="EMBL/GenBank/DDBJ databases">
        <title>Parallel loss of symbiosis genes in relatives of nitrogen-fixing non-legume Parasponia.</title>
        <authorList>
            <person name="Van Velzen R."/>
            <person name="Holmer R."/>
            <person name="Bu F."/>
            <person name="Rutten L."/>
            <person name="Van Zeijl A."/>
            <person name="Liu W."/>
            <person name="Santuari L."/>
            <person name="Cao Q."/>
            <person name="Sharma T."/>
            <person name="Shen D."/>
            <person name="Roswanjaya Y."/>
            <person name="Wardhani T."/>
            <person name="Kalhor M.S."/>
            <person name="Jansen J."/>
            <person name="Van den Hoogen J."/>
            <person name="Gungor B."/>
            <person name="Hartog M."/>
            <person name="Hontelez J."/>
            <person name="Verver J."/>
            <person name="Yang W.-C."/>
            <person name="Schijlen E."/>
            <person name="Repin R."/>
            <person name="Schilthuizen M."/>
            <person name="Schranz E."/>
            <person name="Heidstra R."/>
            <person name="Miyata K."/>
            <person name="Fedorova E."/>
            <person name="Kohlen W."/>
            <person name="Bisseling T."/>
            <person name="Smit S."/>
            <person name="Geurts R."/>
        </authorList>
    </citation>
    <scope>NUCLEOTIDE SEQUENCE [LARGE SCALE GENOMIC DNA]</scope>
    <source>
        <strain evidence="3">cv. RG33-2</strain>
    </source>
</reference>
<comment type="caution">
    <text evidence="2">The sequence shown here is derived from an EMBL/GenBank/DDBJ whole genome shotgun (WGS) entry which is preliminary data.</text>
</comment>
<keyword evidence="1" id="KW-0472">Membrane</keyword>
<evidence type="ECO:0008006" key="4">
    <source>
        <dbReference type="Google" id="ProtNLM"/>
    </source>
</evidence>
<keyword evidence="1" id="KW-0812">Transmembrane</keyword>
<keyword evidence="1" id="KW-1133">Transmembrane helix</keyword>
<evidence type="ECO:0000313" key="2">
    <source>
        <dbReference type="EMBL" id="POO02883.1"/>
    </source>
</evidence>
<dbReference type="OrthoDB" id="10576363at2759"/>
<sequence>MADYRQPQEEASYGYSGQHQISGRTVIYASLAGLAFGGPLLAMAGFSFCSIWNSEWEGFCSLFFTVSCDTAERVKEQGKDIAGYLLQERRAKQMTSLTEAKDVTGSLLVGALTCCVRACRYHIRASLLFV</sequence>
<feature type="transmembrane region" description="Helical" evidence="1">
    <location>
        <begin position="26"/>
        <end position="48"/>
    </location>
</feature>
<dbReference type="STRING" id="63057.A0A2P5FYK9"/>
<dbReference type="AlphaFoldDB" id="A0A2P5FYK9"/>
<dbReference type="EMBL" id="JXTC01000003">
    <property type="protein sequence ID" value="POO02883.1"/>
    <property type="molecule type" value="Genomic_DNA"/>
</dbReference>